<dbReference type="EMBL" id="JAJKFT010000004">
    <property type="protein sequence ID" value="MCC9627911.1"/>
    <property type="molecule type" value="Genomic_DNA"/>
</dbReference>
<comment type="caution">
    <text evidence="1">The sequence shown here is derived from an EMBL/GenBank/DDBJ whole genome shotgun (WGS) entry which is preliminary data.</text>
</comment>
<protein>
    <submittedName>
        <fullName evidence="1">Uncharacterized protein</fullName>
    </submittedName>
</protein>
<evidence type="ECO:0000313" key="1">
    <source>
        <dbReference type="EMBL" id="MCC9627911.1"/>
    </source>
</evidence>
<dbReference type="RefSeq" id="WP_230216702.1">
    <property type="nucleotide sequence ID" value="NZ_JAJKFT010000004.1"/>
</dbReference>
<keyword evidence="2" id="KW-1185">Reference proteome</keyword>
<evidence type="ECO:0000313" key="2">
    <source>
        <dbReference type="Proteomes" id="UP001139103"/>
    </source>
</evidence>
<accession>A0A9X1SFU9</accession>
<reference evidence="1" key="1">
    <citation type="submission" date="2021-11" db="EMBL/GenBank/DDBJ databases">
        <title>Genome sequence.</title>
        <authorList>
            <person name="Sun Q."/>
        </authorList>
    </citation>
    <scope>NUCLEOTIDE SEQUENCE</scope>
    <source>
        <strain evidence="1">JC732</strain>
    </source>
</reference>
<dbReference type="Proteomes" id="UP001139103">
    <property type="component" value="Unassembled WGS sequence"/>
</dbReference>
<sequence>MSITTTYWLIGDAKGIDLGYIAAELPEVLGMKSITWVFRRPFDPHDDRPGVDVEVRNLLVTPHCLPPLLLPNSTLVLDEDSSAFGEQLQEIQRTEIPSEVHGDVILNRLSVEIGQGELEFETDDDGGMQFRKYRVGFCVWTYSTPPDCFAFENYLLNSTGLQALKANLELLVGPLESFLFFG</sequence>
<organism evidence="1 2">
    <name type="scientific">Blastopirellula sediminis</name>
    <dbReference type="NCBI Taxonomy" id="2894196"/>
    <lineage>
        <taxon>Bacteria</taxon>
        <taxon>Pseudomonadati</taxon>
        <taxon>Planctomycetota</taxon>
        <taxon>Planctomycetia</taxon>
        <taxon>Pirellulales</taxon>
        <taxon>Pirellulaceae</taxon>
        <taxon>Blastopirellula</taxon>
    </lineage>
</organism>
<name>A0A9X1SFU9_9BACT</name>
<proteinExistence type="predicted"/>
<dbReference type="AlphaFoldDB" id="A0A9X1SFU9"/>
<gene>
    <name evidence="1" type="ORF">LOC68_05850</name>
</gene>